<feature type="region of interest" description="Disordered" evidence="6">
    <location>
        <begin position="973"/>
        <end position="992"/>
    </location>
</feature>
<evidence type="ECO:0000256" key="2">
    <source>
        <dbReference type="ARBA" id="ARBA00022723"/>
    </source>
</evidence>
<dbReference type="InterPro" id="IPR012935">
    <property type="entry name" value="NuBaID_N"/>
</dbReference>
<feature type="compositionally biased region" description="Polar residues" evidence="6">
    <location>
        <begin position="513"/>
        <end position="522"/>
    </location>
</feature>
<comment type="subcellular location">
    <subcellularLocation>
        <location evidence="1">Nucleus</location>
    </subcellularLocation>
</comment>
<feature type="compositionally biased region" description="Low complexity" evidence="6">
    <location>
        <begin position="18"/>
        <end position="40"/>
    </location>
</feature>
<accession>A0A2R6X0H1</accession>
<feature type="compositionally biased region" description="Polar residues" evidence="6">
    <location>
        <begin position="975"/>
        <end position="992"/>
    </location>
</feature>
<evidence type="ECO:0000256" key="6">
    <source>
        <dbReference type="SAM" id="MobiDB-lite"/>
    </source>
</evidence>
<feature type="domain" description="C3HC-type" evidence="7">
    <location>
        <begin position="88"/>
        <end position="213"/>
    </location>
</feature>
<protein>
    <submittedName>
        <fullName evidence="9">Uncharacterized protein</fullName>
    </submittedName>
</protein>
<dbReference type="InterPro" id="IPR013909">
    <property type="entry name" value="NuBaID_C"/>
</dbReference>
<feature type="compositionally biased region" description="Basic and acidic residues" evidence="6">
    <location>
        <begin position="1"/>
        <end position="13"/>
    </location>
</feature>
<feature type="compositionally biased region" description="Polar residues" evidence="6">
    <location>
        <begin position="625"/>
        <end position="634"/>
    </location>
</feature>
<feature type="region of interest" description="Disordered" evidence="6">
    <location>
        <begin position="504"/>
        <end position="563"/>
    </location>
</feature>
<gene>
    <name evidence="9" type="ORF">MARPO_0044s0042</name>
</gene>
<name>A0A2R6X0H1_MARPO</name>
<feature type="region of interest" description="Disordered" evidence="6">
    <location>
        <begin position="789"/>
        <end position="834"/>
    </location>
</feature>
<dbReference type="PANTHER" id="PTHR15835">
    <property type="entry name" value="NUCLEAR-INTERACTING PARTNER OF ALK"/>
    <property type="match status" value="1"/>
</dbReference>
<evidence type="ECO:0000256" key="3">
    <source>
        <dbReference type="ARBA" id="ARBA00022771"/>
    </source>
</evidence>
<keyword evidence="2" id="KW-0479">Metal-binding</keyword>
<dbReference type="GO" id="GO:0005634">
    <property type="term" value="C:nucleus"/>
    <property type="evidence" value="ECO:0000318"/>
    <property type="project" value="GO_Central"/>
</dbReference>
<evidence type="ECO:0000259" key="8">
    <source>
        <dbReference type="Pfam" id="PF08600"/>
    </source>
</evidence>
<dbReference type="Proteomes" id="UP000244005">
    <property type="component" value="Unassembled WGS sequence"/>
</dbReference>
<feature type="compositionally biased region" description="Low complexity" evidence="6">
    <location>
        <begin position="57"/>
        <end position="75"/>
    </location>
</feature>
<dbReference type="OrthoDB" id="614844at2759"/>
<evidence type="ECO:0000313" key="10">
    <source>
        <dbReference type="Proteomes" id="UP000244005"/>
    </source>
</evidence>
<dbReference type="GO" id="GO:0008270">
    <property type="term" value="F:zinc ion binding"/>
    <property type="evidence" value="ECO:0007669"/>
    <property type="project" value="UniProtKB-KW"/>
</dbReference>
<evidence type="ECO:0000313" key="9">
    <source>
        <dbReference type="EMBL" id="PTQ39571.1"/>
    </source>
</evidence>
<feature type="region of interest" description="Disordered" evidence="6">
    <location>
        <begin position="410"/>
        <end position="441"/>
    </location>
</feature>
<keyword evidence="4" id="KW-0862">Zinc</keyword>
<dbReference type="Pfam" id="PF08600">
    <property type="entry name" value="NuBaID_C"/>
    <property type="match status" value="1"/>
</dbReference>
<dbReference type="PANTHER" id="PTHR15835:SF6">
    <property type="entry name" value="ZINC FINGER C3HC-TYPE PROTEIN 1"/>
    <property type="match status" value="1"/>
</dbReference>
<organism evidence="9 10">
    <name type="scientific">Marchantia polymorpha</name>
    <name type="common">Common liverwort</name>
    <name type="synonym">Marchantia aquatica</name>
    <dbReference type="NCBI Taxonomy" id="3197"/>
    <lineage>
        <taxon>Eukaryota</taxon>
        <taxon>Viridiplantae</taxon>
        <taxon>Streptophyta</taxon>
        <taxon>Embryophyta</taxon>
        <taxon>Marchantiophyta</taxon>
        <taxon>Marchantiopsida</taxon>
        <taxon>Marchantiidae</taxon>
        <taxon>Marchantiales</taxon>
        <taxon>Marchantiaceae</taxon>
        <taxon>Marchantia</taxon>
    </lineage>
</organism>
<dbReference type="Pfam" id="PF07967">
    <property type="entry name" value="zf-C3HC"/>
    <property type="match status" value="1"/>
</dbReference>
<feature type="compositionally biased region" description="Basic and acidic residues" evidence="6">
    <location>
        <begin position="537"/>
        <end position="551"/>
    </location>
</feature>
<evidence type="ECO:0000259" key="7">
    <source>
        <dbReference type="Pfam" id="PF07967"/>
    </source>
</evidence>
<dbReference type="AlphaFoldDB" id="A0A2R6X0H1"/>
<dbReference type="Gramene" id="Mp4g04310.1">
    <property type="protein sequence ID" value="Mp4g04310.1.cds"/>
    <property type="gene ID" value="Mp4g04310"/>
</dbReference>
<feature type="compositionally biased region" description="Basic and acidic residues" evidence="6">
    <location>
        <begin position="635"/>
        <end position="649"/>
    </location>
</feature>
<dbReference type="OMA" id="HSAKNAD"/>
<feature type="domain" description="NuBaID C-terminal" evidence="8">
    <location>
        <begin position="904"/>
        <end position="945"/>
    </location>
</feature>
<sequence>MAGDPEKRFERAMGRLFSTTKSSTSPPAPAASSAGASTPSRISNMASVDRRGQTRAVTPLSTPSSRPPRAAVSTSTPGHGSAQTFCRPWDRGDLLRRLATFKSITWFGKPQVAGPVACARRGWVNVDIDLLACEGCGARLSFPVPPSWTRTQVDSAAEAFGEQLESGHKALCAWKGNACSESLALFPPTPLPDLVGGYNDRCEAILQLSALPVISSTAVDVLKVSRGSQVENILAQPPPLASGFPYENERYVSGAESGEKSETGYSYNGFYQAQRLIALCGWEPRLLPYTVDCEERTAPSTRTFRSVGFSDEMKARTIRDPGPSVLLVSRGERVDEKQDTDGFKASPEKKCDPASAVLDCSLCGASVGLWGFSTIPRPSAIMGSVLADMPVTPKSFPNTPMCGASAASGIHGGSGLRHRGKQPAEQQEEAGEATTTPVRVRPSSRGVLDLSLTIAGGPPPTQLSSPAMIPPTFGPIPAFQPRFGQAEASEMGDWVASYESRGPQVRDHGAHQVGSTVDTSNGRPLPADSAEGTVVDHNMDDGEVGKGADSLKRKRRTDSSAVDQFSQGAAVTSGAANANVEVEPEVQGTLRKRNKRAQGALMFARQDPRDFPRSSSVNAIDTYYTQKQENSMESVENHREDSDGHETAASGETHDLVDQVEGTETVVQAQHSGCREAGSGRSVQPVEPGLSKSDEVGCDEGAETNVAVISTGTGTGGGASVAMGGGSVGMEGSHEAELQGEVNGADFSVHRTHSVAGEAEFVTEVNENQGLMGEFVPDRGLMGESVAEDAEKADLRDARGDSHEVMLASGPGKRRSKAKGPTEGESGESRGKRICVDDRDQTDDEGTVDTTKAVIFHGDSALEKEATDGHMAAGNADEDNGCTTVNGPGRGLEEMRIWETETGEFDPIRQHRHFCPWVNVQVAAAASSSSSAACGWQLTVDAIHTSQPGGLAETESTASMYKADPLLSVRKMLGTSPSKLSPPKQQTSRLVT</sequence>
<keyword evidence="3" id="KW-0863">Zinc-finger</keyword>
<feature type="compositionally biased region" description="Basic and acidic residues" evidence="6">
    <location>
        <begin position="789"/>
        <end position="804"/>
    </location>
</feature>
<reference evidence="10" key="1">
    <citation type="journal article" date="2017" name="Cell">
        <title>Insights into land plant evolution garnered from the Marchantia polymorpha genome.</title>
        <authorList>
            <person name="Bowman J.L."/>
            <person name="Kohchi T."/>
            <person name="Yamato K.T."/>
            <person name="Jenkins J."/>
            <person name="Shu S."/>
            <person name="Ishizaki K."/>
            <person name="Yamaoka S."/>
            <person name="Nishihama R."/>
            <person name="Nakamura Y."/>
            <person name="Berger F."/>
            <person name="Adam C."/>
            <person name="Aki S.S."/>
            <person name="Althoff F."/>
            <person name="Araki T."/>
            <person name="Arteaga-Vazquez M.A."/>
            <person name="Balasubrmanian S."/>
            <person name="Barry K."/>
            <person name="Bauer D."/>
            <person name="Boehm C.R."/>
            <person name="Briginshaw L."/>
            <person name="Caballero-Perez J."/>
            <person name="Catarino B."/>
            <person name="Chen F."/>
            <person name="Chiyoda S."/>
            <person name="Chovatia M."/>
            <person name="Davies K.M."/>
            <person name="Delmans M."/>
            <person name="Demura T."/>
            <person name="Dierschke T."/>
            <person name="Dolan L."/>
            <person name="Dorantes-Acosta A.E."/>
            <person name="Eklund D.M."/>
            <person name="Florent S.N."/>
            <person name="Flores-Sandoval E."/>
            <person name="Fujiyama A."/>
            <person name="Fukuzawa H."/>
            <person name="Galik B."/>
            <person name="Grimanelli D."/>
            <person name="Grimwood J."/>
            <person name="Grossniklaus U."/>
            <person name="Hamada T."/>
            <person name="Haseloff J."/>
            <person name="Hetherington A.J."/>
            <person name="Higo A."/>
            <person name="Hirakawa Y."/>
            <person name="Hundley H.N."/>
            <person name="Ikeda Y."/>
            <person name="Inoue K."/>
            <person name="Inoue S.I."/>
            <person name="Ishida S."/>
            <person name="Jia Q."/>
            <person name="Kakita M."/>
            <person name="Kanazawa T."/>
            <person name="Kawai Y."/>
            <person name="Kawashima T."/>
            <person name="Kennedy M."/>
            <person name="Kinose K."/>
            <person name="Kinoshita T."/>
            <person name="Kohara Y."/>
            <person name="Koide E."/>
            <person name="Komatsu K."/>
            <person name="Kopischke S."/>
            <person name="Kubo M."/>
            <person name="Kyozuka J."/>
            <person name="Lagercrantz U."/>
            <person name="Lin S.S."/>
            <person name="Lindquist E."/>
            <person name="Lipzen A.M."/>
            <person name="Lu C.W."/>
            <person name="De Luna E."/>
            <person name="Martienssen R.A."/>
            <person name="Minamino N."/>
            <person name="Mizutani M."/>
            <person name="Mizutani M."/>
            <person name="Mochizuki N."/>
            <person name="Monte I."/>
            <person name="Mosher R."/>
            <person name="Nagasaki H."/>
            <person name="Nakagami H."/>
            <person name="Naramoto S."/>
            <person name="Nishitani K."/>
            <person name="Ohtani M."/>
            <person name="Okamoto T."/>
            <person name="Okumura M."/>
            <person name="Phillips J."/>
            <person name="Pollak B."/>
            <person name="Reinders A."/>
            <person name="Rovekamp M."/>
            <person name="Sano R."/>
            <person name="Sawa S."/>
            <person name="Schmid M.W."/>
            <person name="Shirakawa M."/>
            <person name="Solano R."/>
            <person name="Spunde A."/>
            <person name="Suetsugu N."/>
            <person name="Sugano S."/>
            <person name="Sugiyama A."/>
            <person name="Sun R."/>
            <person name="Suzuki Y."/>
            <person name="Takenaka M."/>
            <person name="Takezawa D."/>
            <person name="Tomogane H."/>
            <person name="Tsuzuki M."/>
            <person name="Ueda T."/>
            <person name="Umeda M."/>
            <person name="Ward J.M."/>
            <person name="Watanabe Y."/>
            <person name="Yazaki K."/>
            <person name="Yokoyama R."/>
            <person name="Yoshitake Y."/>
            <person name="Yotsui I."/>
            <person name="Zachgo S."/>
            <person name="Schmutz J."/>
        </authorList>
    </citation>
    <scope>NUCLEOTIDE SEQUENCE [LARGE SCALE GENOMIC DNA]</scope>
    <source>
        <strain evidence="10">Tak-1</strain>
    </source>
</reference>
<evidence type="ECO:0000256" key="5">
    <source>
        <dbReference type="ARBA" id="ARBA00023242"/>
    </source>
</evidence>
<dbReference type="EMBL" id="KZ772716">
    <property type="protein sequence ID" value="PTQ39571.1"/>
    <property type="molecule type" value="Genomic_DNA"/>
</dbReference>
<keyword evidence="10" id="KW-1185">Reference proteome</keyword>
<evidence type="ECO:0000256" key="4">
    <source>
        <dbReference type="ARBA" id="ARBA00022833"/>
    </source>
</evidence>
<feature type="region of interest" description="Disordered" evidence="6">
    <location>
        <begin position="625"/>
        <end position="649"/>
    </location>
</feature>
<keyword evidence="5" id="KW-0539">Nucleus</keyword>
<evidence type="ECO:0000256" key="1">
    <source>
        <dbReference type="ARBA" id="ARBA00004123"/>
    </source>
</evidence>
<proteinExistence type="predicted"/>
<feature type="region of interest" description="Disordered" evidence="6">
    <location>
        <begin position="1"/>
        <end position="83"/>
    </location>
</feature>